<evidence type="ECO:0000313" key="1">
    <source>
        <dbReference type="EMBL" id="CAE7610532.1"/>
    </source>
</evidence>
<gene>
    <name evidence="1" type="ORF">SNAT2548_LOCUS34706</name>
</gene>
<evidence type="ECO:0000313" key="2">
    <source>
        <dbReference type="Proteomes" id="UP000604046"/>
    </source>
</evidence>
<comment type="caution">
    <text evidence="1">The sequence shown here is derived from an EMBL/GenBank/DDBJ whole genome shotgun (WGS) entry which is preliminary data.</text>
</comment>
<evidence type="ECO:0008006" key="3">
    <source>
        <dbReference type="Google" id="ProtNLM"/>
    </source>
</evidence>
<organism evidence="1 2">
    <name type="scientific">Symbiodinium natans</name>
    <dbReference type="NCBI Taxonomy" id="878477"/>
    <lineage>
        <taxon>Eukaryota</taxon>
        <taxon>Sar</taxon>
        <taxon>Alveolata</taxon>
        <taxon>Dinophyceae</taxon>
        <taxon>Suessiales</taxon>
        <taxon>Symbiodiniaceae</taxon>
        <taxon>Symbiodinium</taxon>
    </lineage>
</organism>
<dbReference type="AlphaFoldDB" id="A0A812V2B0"/>
<accession>A0A812V2B0</accession>
<keyword evidence="2" id="KW-1185">Reference proteome</keyword>
<dbReference type="EMBL" id="CAJNDS010002825">
    <property type="protein sequence ID" value="CAE7610532.1"/>
    <property type="molecule type" value="Genomic_DNA"/>
</dbReference>
<reference evidence="1" key="1">
    <citation type="submission" date="2021-02" db="EMBL/GenBank/DDBJ databases">
        <authorList>
            <person name="Dougan E. K."/>
            <person name="Rhodes N."/>
            <person name="Thang M."/>
            <person name="Chan C."/>
        </authorList>
    </citation>
    <scope>NUCLEOTIDE SEQUENCE</scope>
</reference>
<sequence length="223" mass="24061">MAEQVASEVDDGLILLEVGVENACAAASEADVAARIHDAGKLELSETGTEMSPETWRPGHHCPSTFATDGLATNGREEAVAVDELAGELAEELAEEIACCQEHDVSFEAVLLSGRGASITASATATLEDLEETVAGKLGQQPPLRFFLGARELQEVTKARSLAGETIQVTSDHTNPIVLRRLVYKERGKKMLRQGEDGHVLFYEMSDFGALYCRFRRAALEAI</sequence>
<dbReference type="Proteomes" id="UP000604046">
    <property type="component" value="Unassembled WGS sequence"/>
</dbReference>
<protein>
    <recommendedName>
        <fullName evidence="3">Ubiquitin-like domain-containing protein</fullName>
    </recommendedName>
</protein>
<proteinExistence type="predicted"/>
<name>A0A812V2B0_9DINO</name>